<dbReference type="InterPro" id="IPR027989">
    <property type="entry name" value="DUF4461"/>
</dbReference>
<dbReference type="AlphaFoldDB" id="A0A8T1WZI6"/>
<dbReference type="EMBL" id="JAGDFL010000124">
    <property type="protein sequence ID" value="KAG7397143.1"/>
    <property type="molecule type" value="Genomic_DNA"/>
</dbReference>
<evidence type="ECO:0000256" key="1">
    <source>
        <dbReference type="SAM" id="MobiDB-lite"/>
    </source>
</evidence>
<evidence type="ECO:0000259" key="2">
    <source>
        <dbReference type="Pfam" id="PF14687"/>
    </source>
</evidence>
<evidence type="ECO:0000313" key="5">
    <source>
        <dbReference type="Proteomes" id="UP000693981"/>
    </source>
</evidence>
<feature type="domain" description="DUF4461" evidence="3">
    <location>
        <begin position="175"/>
        <end position="505"/>
    </location>
</feature>
<feature type="domain" description="DUF4460" evidence="2">
    <location>
        <begin position="4"/>
        <end position="98"/>
    </location>
</feature>
<dbReference type="OrthoDB" id="165559at2759"/>
<dbReference type="Proteomes" id="UP000693981">
    <property type="component" value="Unassembled WGS sequence"/>
</dbReference>
<sequence length="508" mass="57467">MAKRSAALKQFLLRVHPDHFRNNPIVHDENLHSVKLLNQFIDDRHTSIERGRQKVFFSVLVPAVSSSAEEETKRLKRFPLELTHNVEAKMISILKECSVAIPETVTEGDTQPWSEGSKPRRDKRDHESWRRRQQARWRSPSGMDFGGFTMGEMYAKANRAAARRRKKPIQTLQGLLEFMKDEKTAVIQQQREIAWQSIQSIKRTLKRELGVEEVLCSCGWSTLHLNMTAMILLQTLRKYSRANKEGIFTPKDFLRGATIDISANPSGIDFSNEYRIELNPADVPVQWVQVFETIDENMVTFMKAARSSLSTLQTEATAALGEANITKGFTCSARGYRTFLQNMRQHGPAASHHTYGHGVLEKFDLVVEGGSCDWKILDTGQVRASSDSSYEEAVEFLQNNRSQIRLQLETYNANLEAFSYISGRCADAMHIKNITCGKGIPVADAVVACEELLKAVVGMPSRDSNGSLPLEMVRFIDTYTQGHSLCIDRTFGLGQDGVFTLPVDWFKW</sequence>
<dbReference type="InterPro" id="IPR028031">
    <property type="entry name" value="DUF4460"/>
</dbReference>
<reference evidence="4" key="1">
    <citation type="submission" date="2021-02" db="EMBL/GenBank/DDBJ databases">
        <authorList>
            <person name="Palmer J.M."/>
        </authorList>
    </citation>
    <scope>NUCLEOTIDE SEQUENCE</scope>
    <source>
        <strain evidence="4">SCRP23</strain>
    </source>
</reference>
<proteinExistence type="predicted"/>
<feature type="compositionally biased region" description="Basic and acidic residues" evidence="1">
    <location>
        <begin position="117"/>
        <end position="130"/>
    </location>
</feature>
<dbReference type="PANTHER" id="PTHR31596:SF1">
    <property type="entry name" value="T-CELL ACTIVATION INHIBITOR, MITOCHONDRIAL"/>
    <property type="match status" value="1"/>
</dbReference>
<comment type="caution">
    <text evidence="4">The sequence shown here is derived from an EMBL/GenBank/DDBJ whole genome shotgun (WGS) entry which is preliminary data.</text>
</comment>
<feature type="region of interest" description="Disordered" evidence="1">
    <location>
        <begin position="105"/>
        <end position="141"/>
    </location>
</feature>
<name>A0A8T1WZI6_9STRA</name>
<accession>A0A8T1WZI6</accession>
<gene>
    <name evidence="4" type="ORF">PHYBOEH_001192</name>
</gene>
<dbReference type="PANTHER" id="PTHR31596">
    <property type="entry name" value="T-CELL ACTIVATION INHIBITOR, MITOCHONDRIAL"/>
    <property type="match status" value="1"/>
</dbReference>
<keyword evidence="5" id="KW-1185">Reference proteome</keyword>
<protein>
    <recommendedName>
        <fullName evidence="6">DUF4461 domain-containing protein</fullName>
    </recommendedName>
</protein>
<evidence type="ECO:0000313" key="4">
    <source>
        <dbReference type="EMBL" id="KAG7397143.1"/>
    </source>
</evidence>
<dbReference type="GO" id="GO:0005739">
    <property type="term" value="C:mitochondrion"/>
    <property type="evidence" value="ECO:0007669"/>
    <property type="project" value="TreeGrafter"/>
</dbReference>
<dbReference type="Pfam" id="PF14688">
    <property type="entry name" value="DUF4461"/>
    <property type="match status" value="1"/>
</dbReference>
<dbReference type="Pfam" id="PF14687">
    <property type="entry name" value="DUF4460"/>
    <property type="match status" value="1"/>
</dbReference>
<evidence type="ECO:0000259" key="3">
    <source>
        <dbReference type="Pfam" id="PF14688"/>
    </source>
</evidence>
<organism evidence="4 5">
    <name type="scientific">Phytophthora boehmeriae</name>
    <dbReference type="NCBI Taxonomy" id="109152"/>
    <lineage>
        <taxon>Eukaryota</taxon>
        <taxon>Sar</taxon>
        <taxon>Stramenopiles</taxon>
        <taxon>Oomycota</taxon>
        <taxon>Peronosporomycetes</taxon>
        <taxon>Peronosporales</taxon>
        <taxon>Peronosporaceae</taxon>
        <taxon>Phytophthora</taxon>
    </lineage>
</organism>
<dbReference type="InterPro" id="IPR027986">
    <property type="entry name" value="TCAIM"/>
</dbReference>
<evidence type="ECO:0008006" key="6">
    <source>
        <dbReference type="Google" id="ProtNLM"/>
    </source>
</evidence>